<reference evidence="1 2" key="1">
    <citation type="journal article" date="2021" name="Elife">
        <title>Chloroplast acquisition without the gene transfer in kleptoplastic sea slugs, Plakobranchus ocellatus.</title>
        <authorList>
            <person name="Maeda T."/>
            <person name="Takahashi S."/>
            <person name="Yoshida T."/>
            <person name="Shimamura S."/>
            <person name="Takaki Y."/>
            <person name="Nagai Y."/>
            <person name="Toyoda A."/>
            <person name="Suzuki Y."/>
            <person name="Arimoto A."/>
            <person name="Ishii H."/>
            <person name="Satoh N."/>
            <person name="Nishiyama T."/>
            <person name="Hasebe M."/>
            <person name="Maruyama T."/>
            <person name="Minagawa J."/>
            <person name="Obokata J."/>
            <person name="Shigenobu S."/>
        </authorList>
    </citation>
    <scope>NUCLEOTIDE SEQUENCE [LARGE SCALE GENOMIC DNA]</scope>
</reference>
<organism evidence="1 2">
    <name type="scientific">Plakobranchus ocellatus</name>
    <dbReference type="NCBI Taxonomy" id="259542"/>
    <lineage>
        <taxon>Eukaryota</taxon>
        <taxon>Metazoa</taxon>
        <taxon>Spiralia</taxon>
        <taxon>Lophotrochozoa</taxon>
        <taxon>Mollusca</taxon>
        <taxon>Gastropoda</taxon>
        <taxon>Heterobranchia</taxon>
        <taxon>Euthyneura</taxon>
        <taxon>Panpulmonata</taxon>
        <taxon>Sacoglossa</taxon>
        <taxon>Placobranchoidea</taxon>
        <taxon>Plakobranchidae</taxon>
        <taxon>Plakobranchus</taxon>
    </lineage>
</organism>
<sequence length="177" mass="20745">MHQRSPSSILVPPKPLLRQSKRREVRKGEKELHNLPFGKVITLRNHYWTENNTTISGFQASIRPGHRWRNRTRGRDRRILAALKAGSLGTIHQRSPSPLLVPPKPLLRQSKRREVRKGKKGLQTLPFGKVITLRNHYWKSWQCSIMLQQQTALDWKQHNENRNTCKARSSAQAKREW</sequence>
<name>A0AAV4BML9_9GAST</name>
<gene>
    <name evidence="1" type="ORF">PoB_004786900</name>
</gene>
<dbReference type="AlphaFoldDB" id="A0AAV4BML9"/>
<dbReference type="Proteomes" id="UP000735302">
    <property type="component" value="Unassembled WGS sequence"/>
</dbReference>
<dbReference type="EMBL" id="BLXT01005252">
    <property type="protein sequence ID" value="GFO21364.1"/>
    <property type="molecule type" value="Genomic_DNA"/>
</dbReference>
<protein>
    <submittedName>
        <fullName evidence="1">Uncharacterized protein</fullName>
    </submittedName>
</protein>
<evidence type="ECO:0000313" key="1">
    <source>
        <dbReference type="EMBL" id="GFO21364.1"/>
    </source>
</evidence>
<comment type="caution">
    <text evidence="1">The sequence shown here is derived from an EMBL/GenBank/DDBJ whole genome shotgun (WGS) entry which is preliminary data.</text>
</comment>
<keyword evidence="2" id="KW-1185">Reference proteome</keyword>
<accession>A0AAV4BML9</accession>
<evidence type="ECO:0000313" key="2">
    <source>
        <dbReference type="Proteomes" id="UP000735302"/>
    </source>
</evidence>
<proteinExistence type="predicted"/>